<dbReference type="GO" id="GO:0030288">
    <property type="term" value="C:outer membrane-bounded periplasmic space"/>
    <property type="evidence" value="ECO:0007669"/>
    <property type="project" value="InterPro"/>
</dbReference>
<gene>
    <name evidence="5" type="primary">yiaO</name>
    <name evidence="5" type="ORF">RTSSTS7063_01531</name>
</gene>
<keyword evidence="2" id="KW-0813">Transport</keyword>
<dbReference type="InterPro" id="IPR004682">
    <property type="entry name" value="TRAP_DctP"/>
</dbReference>
<reference evidence="5 6" key="1">
    <citation type="submission" date="2019-07" db="EMBL/GenBank/DDBJ databases">
        <authorList>
            <person name="Hibberd C M."/>
            <person name="Gehrig L. J."/>
            <person name="Chang H.-W."/>
            <person name="Venkatesh S."/>
        </authorList>
    </citation>
    <scope>NUCLEOTIDE SEQUENCE [LARGE SCALE GENOMIC DNA]</scope>
    <source>
        <strain evidence="5">Ruminococcus_torques_SSTS_Bg7063</strain>
    </source>
</reference>
<dbReference type="Gene3D" id="3.40.190.170">
    <property type="entry name" value="Bacterial extracellular solute-binding protein, family 7"/>
    <property type="match status" value="1"/>
</dbReference>
<feature type="signal peptide" evidence="4">
    <location>
        <begin position="1"/>
        <end position="21"/>
    </location>
</feature>
<dbReference type="InterPro" id="IPR038404">
    <property type="entry name" value="TRAP_DctP_sf"/>
</dbReference>
<dbReference type="Pfam" id="PF03480">
    <property type="entry name" value="DctP"/>
    <property type="match status" value="1"/>
</dbReference>
<dbReference type="Proteomes" id="UP000363661">
    <property type="component" value="Unassembled WGS sequence"/>
</dbReference>
<keyword evidence="6" id="KW-1185">Reference proteome</keyword>
<proteinExistence type="inferred from homology"/>
<evidence type="ECO:0000313" key="6">
    <source>
        <dbReference type="Proteomes" id="UP000363661"/>
    </source>
</evidence>
<feature type="chain" id="PRO_5039364320" evidence="4">
    <location>
        <begin position="22"/>
        <end position="341"/>
    </location>
</feature>
<keyword evidence="3 4" id="KW-0732">Signal</keyword>
<dbReference type="NCBIfam" id="NF037995">
    <property type="entry name" value="TRAP_S1"/>
    <property type="match status" value="1"/>
</dbReference>
<evidence type="ECO:0000313" key="5">
    <source>
        <dbReference type="EMBL" id="VUX09272.1"/>
    </source>
</evidence>
<organism evidence="5 6">
    <name type="scientific">[Ruminococcus] torques</name>
    <dbReference type="NCBI Taxonomy" id="33039"/>
    <lineage>
        <taxon>Bacteria</taxon>
        <taxon>Bacillati</taxon>
        <taxon>Bacillota</taxon>
        <taxon>Clostridia</taxon>
        <taxon>Lachnospirales</taxon>
        <taxon>Lachnospiraceae</taxon>
        <taxon>Mediterraneibacter</taxon>
    </lineage>
</organism>
<evidence type="ECO:0000256" key="1">
    <source>
        <dbReference type="ARBA" id="ARBA00009023"/>
    </source>
</evidence>
<sequence>MKKRLFATLVSVSLLSTMVLSGCGQNSTDEKVTSGVIRIAYNNIENYPHYKGLERAAQEIEDRSDGRFTVKIYSNGTLGDQRAALELTQNNAVQMCVANATMVESYNHDFSVLSMPYLFEDSDHQREAYTNGMLDELFDSTEEYDFKIVGAFGSGSRNIFCEKAVRTPEDLKGLKIRVMQSDNMVKMLQLMGGTGVPMSASEQYSAMQQGVVDGAESNEIDYVGKKYYEVAPVFSRTEHCFSTDFVVASTKFMNSLTDEDRKMIEDAMAIGVEAEFDSWSEMVDESIAEAEEKGIEFVEDVDKEAFAANFKEFQEQIANESTVTRKVYDEIKALREEGSNE</sequence>
<evidence type="ECO:0000256" key="2">
    <source>
        <dbReference type="ARBA" id="ARBA00022448"/>
    </source>
</evidence>
<dbReference type="GO" id="GO:0055085">
    <property type="term" value="P:transmembrane transport"/>
    <property type="evidence" value="ECO:0007669"/>
    <property type="project" value="InterPro"/>
</dbReference>
<dbReference type="PANTHER" id="PTHR33376:SF7">
    <property type="entry name" value="C4-DICARBOXYLATE-BINDING PROTEIN DCTB"/>
    <property type="match status" value="1"/>
</dbReference>
<dbReference type="PANTHER" id="PTHR33376">
    <property type="match status" value="1"/>
</dbReference>
<dbReference type="RefSeq" id="WP_055160462.1">
    <property type="nucleotide sequence ID" value="NZ_CABHNA010000054.1"/>
</dbReference>
<dbReference type="InterPro" id="IPR018389">
    <property type="entry name" value="DctP_fam"/>
</dbReference>
<dbReference type="PROSITE" id="PS51257">
    <property type="entry name" value="PROKAR_LIPOPROTEIN"/>
    <property type="match status" value="1"/>
</dbReference>
<dbReference type="NCBIfam" id="TIGR00787">
    <property type="entry name" value="dctP"/>
    <property type="match status" value="1"/>
</dbReference>
<name>A0A564TPW1_9FIRM</name>
<protein>
    <submittedName>
        <fullName evidence="5">2,3-diketo-L-gulonate-binding periplasmic protein YiaO</fullName>
    </submittedName>
</protein>
<dbReference type="EMBL" id="CABHNA010000054">
    <property type="protein sequence ID" value="VUX09272.1"/>
    <property type="molecule type" value="Genomic_DNA"/>
</dbReference>
<evidence type="ECO:0000256" key="4">
    <source>
        <dbReference type="SAM" id="SignalP"/>
    </source>
</evidence>
<accession>A0A564TPW1</accession>
<comment type="similarity">
    <text evidence="1">Belongs to the bacterial solute-binding protein 7 family.</text>
</comment>
<dbReference type="CDD" id="cd13671">
    <property type="entry name" value="PBP2_TRAP_SBP_like_3"/>
    <property type="match status" value="1"/>
</dbReference>
<dbReference type="AlphaFoldDB" id="A0A564TPW1"/>
<dbReference type="PIRSF" id="PIRSF006470">
    <property type="entry name" value="DctB"/>
    <property type="match status" value="1"/>
</dbReference>
<evidence type="ECO:0000256" key="3">
    <source>
        <dbReference type="ARBA" id="ARBA00022729"/>
    </source>
</evidence>